<evidence type="ECO:0008006" key="4">
    <source>
        <dbReference type="Google" id="ProtNLM"/>
    </source>
</evidence>
<feature type="transmembrane region" description="Helical" evidence="1">
    <location>
        <begin position="147"/>
        <end position="170"/>
    </location>
</feature>
<feature type="transmembrane region" description="Helical" evidence="1">
    <location>
        <begin position="17"/>
        <end position="37"/>
    </location>
</feature>
<feature type="transmembrane region" description="Helical" evidence="1">
    <location>
        <begin position="110"/>
        <end position="127"/>
    </location>
</feature>
<keyword evidence="1" id="KW-0472">Membrane</keyword>
<gene>
    <name evidence="2" type="ORF">IC230_05890</name>
</gene>
<dbReference type="EMBL" id="JACXAA010000002">
    <property type="protein sequence ID" value="MBD2752411.1"/>
    <property type="molecule type" value="Genomic_DNA"/>
</dbReference>
<dbReference type="AlphaFoldDB" id="A0A927GCF5"/>
<evidence type="ECO:0000313" key="2">
    <source>
        <dbReference type="EMBL" id="MBD2752411.1"/>
    </source>
</evidence>
<proteinExistence type="predicted"/>
<organism evidence="2 3">
    <name type="scientific">Spirosoma validum</name>
    <dbReference type="NCBI Taxonomy" id="2771355"/>
    <lineage>
        <taxon>Bacteria</taxon>
        <taxon>Pseudomonadati</taxon>
        <taxon>Bacteroidota</taxon>
        <taxon>Cytophagia</taxon>
        <taxon>Cytophagales</taxon>
        <taxon>Cytophagaceae</taxon>
        <taxon>Spirosoma</taxon>
    </lineage>
</organism>
<evidence type="ECO:0000256" key="1">
    <source>
        <dbReference type="SAM" id="Phobius"/>
    </source>
</evidence>
<keyword evidence="3" id="KW-1185">Reference proteome</keyword>
<keyword evidence="1" id="KW-1133">Transmembrane helix</keyword>
<protein>
    <recommendedName>
        <fullName evidence="4">DUF4234 domain-containing protein</fullName>
    </recommendedName>
</protein>
<keyword evidence="1" id="KW-0812">Transmembrane</keyword>
<sequence length="174" mass="19968">MENNHTNTIDYVRKQPVWAFCLLSFFTGGLYTIYWFFRGWRFLRDLYDLDVYPFWRAVFSIFFVHTFMDYINDIAVEKGHPGSQTNGYASGFVVVAIVQRFSARVVPMQYAALPLLLMPFLFLIPTVKQLNYIYEQDHPNAYLPSFSAAEAFILLLGAAVVVLGAIGTLMGEIH</sequence>
<reference evidence="2" key="1">
    <citation type="submission" date="2020-09" db="EMBL/GenBank/DDBJ databases">
        <authorList>
            <person name="Kim M.K."/>
        </authorList>
    </citation>
    <scope>NUCLEOTIDE SEQUENCE</scope>
    <source>
        <strain evidence="2">BT704</strain>
    </source>
</reference>
<comment type="caution">
    <text evidence="2">The sequence shown here is derived from an EMBL/GenBank/DDBJ whole genome shotgun (WGS) entry which is preliminary data.</text>
</comment>
<name>A0A927GCF5_9BACT</name>
<dbReference type="Proteomes" id="UP000653797">
    <property type="component" value="Unassembled WGS sequence"/>
</dbReference>
<dbReference type="RefSeq" id="WP_191038055.1">
    <property type="nucleotide sequence ID" value="NZ_JACXAA010000002.1"/>
</dbReference>
<accession>A0A927GCF5</accession>
<evidence type="ECO:0000313" key="3">
    <source>
        <dbReference type="Proteomes" id="UP000653797"/>
    </source>
</evidence>